<keyword evidence="2" id="KW-1185">Reference proteome</keyword>
<proteinExistence type="predicted"/>
<dbReference type="PROSITE" id="PS51257">
    <property type="entry name" value="PROKAR_LIPOPROTEIN"/>
    <property type="match status" value="1"/>
</dbReference>
<comment type="caution">
    <text evidence="1">The sequence shown here is derived from an EMBL/GenBank/DDBJ whole genome shotgun (WGS) entry which is preliminary data.</text>
</comment>
<organism evidence="1 2">
    <name type="scientific">Dawidia soli</name>
    <dbReference type="NCBI Taxonomy" id="2782352"/>
    <lineage>
        <taxon>Bacteria</taxon>
        <taxon>Pseudomonadati</taxon>
        <taxon>Bacteroidota</taxon>
        <taxon>Cytophagia</taxon>
        <taxon>Cytophagales</taxon>
        <taxon>Chryseotaleaceae</taxon>
        <taxon>Dawidia</taxon>
    </lineage>
</organism>
<protein>
    <recommendedName>
        <fullName evidence="3">Lipoprotein</fullName>
    </recommendedName>
</protein>
<dbReference type="AlphaFoldDB" id="A0AAP2GEN4"/>
<gene>
    <name evidence="1" type="ORF">KK078_18495</name>
</gene>
<evidence type="ECO:0000313" key="2">
    <source>
        <dbReference type="Proteomes" id="UP001319180"/>
    </source>
</evidence>
<evidence type="ECO:0000313" key="1">
    <source>
        <dbReference type="EMBL" id="MBT1688567.1"/>
    </source>
</evidence>
<dbReference type="EMBL" id="JAHESC010000028">
    <property type="protein sequence ID" value="MBT1688567.1"/>
    <property type="molecule type" value="Genomic_DNA"/>
</dbReference>
<accession>A0AAP2GEN4</accession>
<dbReference type="Proteomes" id="UP001319180">
    <property type="component" value="Unassembled WGS sequence"/>
</dbReference>
<evidence type="ECO:0008006" key="3">
    <source>
        <dbReference type="Google" id="ProtNLM"/>
    </source>
</evidence>
<dbReference type="RefSeq" id="WP_254091793.1">
    <property type="nucleotide sequence ID" value="NZ_JAHESC010000028.1"/>
</dbReference>
<sequence>MKRILVFLLPAMVAIACEEKAGGYEVDNGCGLELKLVKMTSSWTGDESIGAKLEWQETIVLSNDSTFLKRRNHDGTTYEAAGRYAYVTYDDRRYVELTYDPRENNIRTSCLPNELIEVTSSRQYKNISWQACDGPVLEYEAHAARCGE</sequence>
<name>A0AAP2GEN4_9BACT</name>
<reference evidence="1 2" key="1">
    <citation type="submission" date="2021-05" db="EMBL/GenBank/DDBJ databases">
        <title>A Polyphasic approach of four new species of the genus Ohtaekwangia: Ohtaekwangia histidinii sp. nov., Ohtaekwangia cretensis sp. nov., Ohtaekwangia indiensis sp. nov., Ohtaekwangia reichenbachii sp. nov. from diverse environment.</title>
        <authorList>
            <person name="Octaviana S."/>
        </authorList>
    </citation>
    <scope>NUCLEOTIDE SEQUENCE [LARGE SCALE GENOMIC DNA]</scope>
    <source>
        <strain evidence="1 2">PWU37</strain>
    </source>
</reference>